<reference evidence="2 3" key="1">
    <citation type="submission" date="2020-08" db="EMBL/GenBank/DDBJ databases">
        <title>A Genomic Blueprint of the Chicken Gut Microbiome.</title>
        <authorList>
            <person name="Gilroy R."/>
            <person name="Ravi A."/>
            <person name="Getino M."/>
            <person name="Pursley I."/>
            <person name="Horton D.L."/>
            <person name="Alikhan N.-F."/>
            <person name="Baker D."/>
            <person name="Gharbi K."/>
            <person name="Hall N."/>
            <person name="Watson M."/>
            <person name="Adriaenssens E.M."/>
            <person name="Foster-Nyarko E."/>
            <person name="Jarju S."/>
            <person name="Secka A."/>
            <person name="Antonio M."/>
            <person name="Oren A."/>
            <person name="Chaudhuri R."/>
            <person name="La Ragione R.M."/>
            <person name="Hildebrand F."/>
            <person name="Pallen M.J."/>
        </authorList>
    </citation>
    <scope>NUCLEOTIDE SEQUENCE [LARGE SCALE GENOMIC DNA]</scope>
    <source>
        <strain evidence="2 3">Sa2BVA9</strain>
    </source>
</reference>
<proteinExistence type="predicted"/>
<dbReference type="Proteomes" id="UP000608071">
    <property type="component" value="Unassembled WGS sequence"/>
</dbReference>
<comment type="caution">
    <text evidence="2">The sequence shown here is derived from an EMBL/GenBank/DDBJ whole genome shotgun (WGS) entry which is preliminary data.</text>
</comment>
<protein>
    <submittedName>
        <fullName evidence="2">DUF4097 family beta strand repeat protein</fullName>
    </submittedName>
</protein>
<evidence type="ECO:0000313" key="2">
    <source>
        <dbReference type="EMBL" id="MBD7969069.1"/>
    </source>
</evidence>
<feature type="domain" description="DUF4097" evidence="1">
    <location>
        <begin position="46"/>
        <end position="222"/>
    </location>
</feature>
<accession>A0ABR8SZY2</accession>
<keyword evidence="3" id="KW-1185">Reference proteome</keyword>
<name>A0ABR8SZY2_9BACL</name>
<organism evidence="2 3">
    <name type="scientific">Paenibacillus gallinarum</name>
    <dbReference type="NCBI Taxonomy" id="2762232"/>
    <lineage>
        <taxon>Bacteria</taxon>
        <taxon>Bacillati</taxon>
        <taxon>Bacillota</taxon>
        <taxon>Bacilli</taxon>
        <taxon>Bacillales</taxon>
        <taxon>Paenibacillaceae</taxon>
        <taxon>Paenibacillus</taxon>
    </lineage>
</organism>
<evidence type="ECO:0000259" key="1">
    <source>
        <dbReference type="Pfam" id="PF13349"/>
    </source>
</evidence>
<dbReference type="EMBL" id="JACSQL010000005">
    <property type="protein sequence ID" value="MBD7969069.1"/>
    <property type="molecule type" value="Genomic_DNA"/>
</dbReference>
<dbReference type="PANTHER" id="PTHR34094">
    <property type="match status" value="1"/>
</dbReference>
<dbReference type="RefSeq" id="WP_191800706.1">
    <property type="nucleotide sequence ID" value="NZ_JACSQL010000005.1"/>
</dbReference>
<dbReference type="PANTHER" id="PTHR34094:SF1">
    <property type="entry name" value="PROTEIN FAM185A"/>
    <property type="match status" value="1"/>
</dbReference>
<dbReference type="InterPro" id="IPR025164">
    <property type="entry name" value="Toastrack_DUF4097"/>
</dbReference>
<evidence type="ECO:0000313" key="3">
    <source>
        <dbReference type="Proteomes" id="UP000608071"/>
    </source>
</evidence>
<gene>
    <name evidence="2" type="ORF">H9647_13410</name>
</gene>
<dbReference type="Gene3D" id="2.160.20.120">
    <property type="match status" value="1"/>
</dbReference>
<sequence>MKNAIRLAILCIVVGLVGVTFFGYDFGDKREDYDQKLSFDAANVNSLLVQTEDSTNIVFTSTNDDQVSVHFKGKWNPDTIEQLNQLQPENELLTINTRSKNSFSFFSFSTDFSRNVMEISVPKQKRLTEFTLEIVSSDQDITGLNAERITLTSTSGNLNLNNINANELSAKLTSGEVKANQVKVAEAASLELTSGNVNLSSIEADEITMKLQSGDVKIEDMHADVKANLTSGNFKVNGLSGEATIRVKSGDIHLVQDTADNLDIETISGNINVVAASDFAGFFDAQAVSGNVRTPDSLRTGTELIKIRATSGNINITQP</sequence>
<dbReference type="Pfam" id="PF13349">
    <property type="entry name" value="DUF4097"/>
    <property type="match status" value="1"/>
</dbReference>